<protein>
    <submittedName>
        <fullName evidence="6">Putative transcriptional regulatory protein yfiK</fullName>
    </submittedName>
</protein>
<keyword evidence="1 3" id="KW-0597">Phosphoprotein</keyword>
<evidence type="ECO:0000256" key="3">
    <source>
        <dbReference type="PROSITE-ProRule" id="PRU00169"/>
    </source>
</evidence>
<dbReference type="eggNOG" id="COG2197">
    <property type="taxonomic scope" value="Bacteria"/>
</dbReference>
<feature type="modified residue" description="4-aspartylphosphate" evidence="3">
    <location>
        <position position="56"/>
    </location>
</feature>
<dbReference type="RefSeq" id="WP_015334302.1">
    <property type="nucleotide sequence ID" value="NC_020054.1"/>
</dbReference>
<dbReference type="HOGENOM" id="CLU_000445_90_1_10"/>
<dbReference type="PROSITE" id="PS50043">
    <property type="entry name" value="HTH_LUXR_2"/>
    <property type="match status" value="1"/>
</dbReference>
<evidence type="ECO:0000313" key="7">
    <source>
        <dbReference type="Proteomes" id="UP000011058"/>
    </source>
</evidence>
<dbReference type="Pfam" id="PF00196">
    <property type="entry name" value="GerE"/>
    <property type="match status" value="1"/>
</dbReference>
<dbReference type="GO" id="GO:0006355">
    <property type="term" value="P:regulation of DNA-templated transcription"/>
    <property type="evidence" value="ECO:0007669"/>
    <property type="project" value="InterPro"/>
</dbReference>
<reference evidence="6 7" key="1">
    <citation type="journal article" date="2012" name="J. Bacteriol.">
        <title>Genome Sequence of Fibrella aestuarina BUZ 2T, a Filamentous Marine Bacterium.</title>
        <authorList>
            <person name="Filippini M."/>
            <person name="Qi W."/>
            <person name="Blom J."/>
            <person name="Goesmann A."/>
            <person name="Smits T.H."/>
            <person name="Bagheri H.C."/>
        </authorList>
    </citation>
    <scope>NUCLEOTIDE SEQUENCE [LARGE SCALE GENOMIC DNA]</scope>
    <source>
        <strain evidence="7">BUZ 2T</strain>
    </source>
</reference>
<accession>I0KGF0</accession>
<dbReference type="PANTHER" id="PTHR43214:SF43">
    <property type="entry name" value="TWO-COMPONENT RESPONSE REGULATOR"/>
    <property type="match status" value="1"/>
</dbReference>
<dbReference type="PROSITE" id="PS50110">
    <property type="entry name" value="RESPONSE_REGULATORY"/>
    <property type="match status" value="1"/>
</dbReference>
<name>I0KGF0_9BACT</name>
<dbReference type="PANTHER" id="PTHR43214">
    <property type="entry name" value="TWO-COMPONENT RESPONSE REGULATOR"/>
    <property type="match status" value="1"/>
</dbReference>
<dbReference type="InterPro" id="IPR000792">
    <property type="entry name" value="Tscrpt_reg_LuxR_C"/>
</dbReference>
<dbReference type="InterPro" id="IPR001789">
    <property type="entry name" value="Sig_transdc_resp-reg_receiver"/>
</dbReference>
<organism evidence="6 7">
    <name type="scientific">Fibrella aestuarina BUZ 2</name>
    <dbReference type="NCBI Taxonomy" id="1166018"/>
    <lineage>
        <taxon>Bacteria</taxon>
        <taxon>Pseudomonadati</taxon>
        <taxon>Bacteroidota</taxon>
        <taxon>Cytophagia</taxon>
        <taxon>Cytophagales</taxon>
        <taxon>Spirosomataceae</taxon>
        <taxon>Fibrella</taxon>
    </lineage>
</organism>
<dbReference type="CDD" id="cd17535">
    <property type="entry name" value="REC_NarL-like"/>
    <property type="match status" value="1"/>
</dbReference>
<evidence type="ECO:0000259" key="5">
    <source>
        <dbReference type="PROSITE" id="PS50110"/>
    </source>
</evidence>
<dbReference type="AlphaFoldDB" id="I0KGF0"/>
<dbReference type="STRING" id="1166018.FAES_5204"/>
<dbReference type="InterPro" id="IPR036388">
    <property type="entry name" value="WH-like_DNA-bd_sf"/>
</dbReference>
<dbReference type="SMART" id="SM00448">
    <property type="entry name" value="REC"/>
    <property type="match status" value="1"/>
</dbReference>
<dbReference type="Gene3D" id="3.40.50.2300">
    <property type="match status" value="1"/>
</dbReference>
<evidence type="ECO:0000256" key="1">
    <source>
        <dbReference type="ARBA" id="ARBA00022553"/>
    </source>
</evidence>
<evidence type="ECO:0000256" key="2">
    <source>
        <dbReference type="ARBA" id="ARBA00023125"/>
    </source>
</evidence>
<dbReference type="GO" id="GO:0000160">
    <property type="term" value="P:phosphorelay signal transduction system"/>
    <property type="evidence" value="ECO:0007669"/>
    <property type="project" value="InterPro"/>
</dbReference>
<dbReference type="Pfam" id="PF00072">
    <property type="entry name" value="Response_reg"/>
    <property type="match status" value="1"/>
</dbReference>
<dbReference type="EMBL" id="HE796683">
    <property type="protein sequence ID" value="CCH03203.1"/>
    <property type="molecule type" value="Genomic_DNA"/>
</dbReference>
<dbReference type="SMART" id="SM00421">
    <property type="entry name" value="HTH_LUXR"/>
    <property type="match status" value="1"/>
</dbReference>
<feature type="domain" description="Response regulatory" evidence="5">
    <location>
        <begin position="4"/>
        <end position="121"/>
    </location>
</feature>
<dbReference type="OrthoDB" id="9797341at2"/>
<dbReference type="SUPFAM" id="SSF52172">
    <property type="entry name" value="CheY-like"/>
    <property type="match status" value="1"/>
</dbReference>
<keyword evidence="7" id="KW-1185">Reference proteome</keyword>
<gene>
    <name evidence="6" type="ORF">FAES_5204</name>
</gene>
<dbReference type="GO" id="GO:0003677">
    <property type="term" value="F:DNA binding"/>
    <property type="evidence" value="ECO:0007669"/>
    <property type="project" value="UniProtKB-KW"/>
</dbReference>
<dbReference type="InterPro" id="IPR016032">
    <property type="entry name" value="Sig_transdc_resp-reg_C-effctor"/>
</dbReference>
<evidence type="ECO:0000313" key="6">
    <source>
        <dbReference type="EMBL" id="CCH03203.1"/>
    </source>
</evidence>
<dbReference type="Gene3D" id="1.10.10.10">
    <property type="entry name" value="Winged helix-like DNA-binding domain superfamily/Winged helix DNA-binding domain"/>
    <property type="match status" value="1"/>
</dbReference>
<dbReference type="SUPFAM" id="SSF46894">
    <property type="entry name" value="C-terminal effector domain of the bipartite response regulators"/>
    <property type="match status" value="1"/>
</dbReference>
<evidence type="ECO:0000259" key="4">
    <source>
        <dbReference type="PROSITE" id="PS50043"/>
    </source>
</evidence>
<dbReference type="InterPro" id="IPR058245">
    <property type="entry name" value="NreC/VraR/RcsB-like_REC"/>
</dbReference>
<dbReference type="CDD" id="cd06170">
    <property type="entry name" value="LuxR_C_like"/>
    <property type="match status" value="1"/>
</dbReference>
<dbReference type="KEGG" id="fae:FAES_5204"/>
<keyword evidence="2" id="KW-0238">DNA-binding</keyword>
<dbReference type="InterPro" id="IPR011006">
    <property type="entry name" value="CheY-like_superfamily"/>
</dbReference>
<proteinExistence type="predicted"/>
<sequence>MKTTVAVVDDHRLLAQALADLINRLDDYTILFCAENGQDLFRKLDGQAVPDLVLLDVNMPVMNGLDTAIMLRERYPAVRVLALSMLDDEQTVVQMMQHGTRGYLLKGCHPHELRQALDDVRDKGLYSSAFLTGHLLGQISRPTALVPPVEAKPSLATRLNDRERHFVKLACSELTYVEIADKMCVSPRTVDGYREAVFEKLQVKTRVGLVMEAIRLGLS</sequence>
<feature type="domain" description="HTH luxR-type" evidence="4">
    <location>
        <begin position="152"/>
        <end position="217"/>
    </location>
</feature>
<dbReference type="Proteomes" id="UP000011058">
    <property type="component" value="Chromosome"/>
</dbReference>
<dbReference type="InterPro" id="IPR039420">
    <property type="entry name" value="WalR-like"/>
</dbReference>